<dbReference type="HAMAP" id="MF_01216">
    <property type="entry name" value="Azoreductase_type1"/>
    <property type="match status" value="1"/>
</dbReference>
<accession>A0A2S0NJD2</accession>
<dbReference type="RefSeq" id="WP_303662460.1">
    <property type="nucleotide sequence ID" value="NZ_CP027019.1"/>
</dbReference>
<comment type="cofactor">
    <cofactor evidence="6">
        <name>FMN</name>
        <dbReference type="ChEBI" id="CHEBI:58210"/>
    </cofactor>
    <text evidence="6">Binds 1 FMN per subunit.</text>
</comment>
<dbReference type="AlphaFoldDB" id="A0A2S0NJD2"/>
<evidence type="ECO:0000256" key="6">
    <source>
        <dbReference type="HAMAP-Rule" id="MF_01216"/>
    </source>
</evidence>
<keyword evidence="2 6" id="KW-0288">FMN</keyword>
<evidence type="ECO:0000256" key="2">
    <source>
        <dbReference type="ARBA" id="ARBA00022643"/>
    </source>
</evidence>
<proteinExistence type="inferred from homology"/>
<reference evidence="9" key="1">
    <citation type="submission" date="2018-02" db="EMBL/GenBank/DDBJ databases">
        <title>Firefly genomes illuminate parallel origins of bioluminescence in beetles.</title>
        <authorList>
            <person name="Fallon T.R."/>
            <person name="Lower S.E.S."/>
            <person name="Behringer M."/>
            <person name="Weng J.-K."/>
        </authorList>
    </citation>
    <scope>NUCLEOTIDE SEQUENCE [LARGE SCALE GENOMIC DNA]</scope>
</reference>
<dbReference type="InterPro" id="IPR029039">
    <property type="entry name" value="Flavoprotein-like_sf"/>
</dbReference>
<protein>
    <recommendedName>
        <fullName evidence="6">FMN dependent NADH:quinone oxidoreductase</fullName>
        <ecNumber evidence="6">1.6.5.-</ecNumber>
    </recommendedName>
    <alternativeName>
        <fullName evidence="6">Azo-dye reductase</fullName>
    </alternativeName>
    <alternativeName>
        <fullName evidence="6">FMN-dependent NADH-azo compound oxidoreductase</fullName>
    </alternativeName>
    <alternativeName>
        <fullName evidence="6">FMN-dependent NADH-azoreductase</fullName>
        <ecNumber evidence="6">1.7.1.17</ecNumber>
    </alternativeName>
</protein>
<comment type="caution">
    <text evidence="6">Lacks conserved residue(s) required for the propagation of feature annotation.</text>
</comment>
<comment type="function">
    <text evidence="6">Also exhibits azoreductase activity. Catalyzes the reductive cleavage of the azo bond in aromatic azo compounds to the corresponding amines.</text>
</comment>
<dbReference type="InterPro" id="IPR003680">
    <property type="entry name" value="Flavodoxin_fold"/>
</dbReference>
<dbReference type="Gene3D" id="3.40.50.360">
    <property type="match status" value="1"/>
</dbReference>
<dbReference type="EC" id="1.7.1.17" evidence="6"/>
<dbReference type="NCBIfam" id="NF002370">
    <property type="entry name" value="PRK01355.1"/>
    <property type="match status" value="1"/>
</dbReference>
<feature type="domain" description="Flavodoxin-like fold" evidence="7">
    <location>
        <begin position="2"/>
        <end position="190"/>
    </location>
</feature>
<evidence type="ECO:0000256" key="5">
    <source>
        <dbReference type="ARBA" id="ARBA00048542"/>
    </source>
</evidence>
<dbReference type="GO" id="GO:0009055">
    <property type="term" value="F:electron transfer activity"/>
    <property type="evidence" value="ECO:0007669"/>
    <property type="project" value="UniProtKB-UniRule"/>
</dbReference>
<gene>
    <name evidence="6" type="primary">azoR</name>
    <name evidence="8" type="ORF">C5T88_00765</name>
</gene>
<evidence type="ECO:0000256" key="1">
    <source>
        <dbReference type="ARBA" id="ARBA00022630"/>
    </source>
</evidence>
<sequence>MSKLLVINASSTPCEKSYTKGLTDLFLKYYQELNPHDEVIYLDLNNEKMAGITLTTANAATYWNQEDAHKYIQQLKDVDKVVVTSPMNNFNISGLMKNYLDHVLLANETFSYKYSKKGEAIGLLPHLKVQIITTQGAPFGWYTWGNHTENLKGTWEFVGAKVNTPILLAGTKLPPLNQMSPSEAALTLEEQIKKGAREF</sequence>
<comment type="subunit">
    <text evidence="6">Homodimer.</text>
</comment>
<comment type="catalytic activity">
    <reaction evidence="5">
        <text>N,N-dimethyl-1,4-phenylenediamine + anthranilate + 2 NAD(+) = 2-(4-dimethylaminophenyl)diazenylbenzoate + 2 NADH + 2 H(+)</text>
        <dbReference type="Rhea" id="RHEA:55872"/>
        <dbReference type="ChEBI" id="CHEBI:15378"/>
        <dbReference type="ChEBI" id="CHEBI:15783"/>
        <dbReference type="ChEBI" id="CHEBI:16567"/>
        <dbReference type="ChEBI" id="CHEBI:57540"/>
        <dbReference type="ChEBI" id="CHEBI:57945"/>
        <dbReference type="ChEBI" id="CHEBI:71579"/>
        <dbReference type="EC" id="1.7.1.17"/>
    </reaction>
    <physiologicalReaction direction="right-to-left" evidence="5">
        <dbReference type="Rhea" id="RHEA:55874"/>
    </physiologicalReaction>
</comment>
<dbReference type="InterPro" id="IPR050104">
    <property type="entry name" value="FMN-dep_NADH:Q_OxRdtase_AzoR1"/>
</dbReference>
<dbReference type="EC" id="1.6.5.-" evidence="6"/>
<dbReference type="SUPFAM" id="SSF52218">
    <property type="entry name" value="Flavoproteins"/>
    <property type="match status" value="1"/>
</dbReference>
<dbReference type="PANTHER" id="PTHR43741:SF4">
    <property type="entry name" value="FMN-DEPENDENT NADH:QUINONE OXIDOREDUCTASE"/>
    <property type="match status" value="1"/>
</dbReference>
<comment type="similarity">
    <text evidence="6">Belongs to the azoreductase type 1 family.</text>
</comment>
<evidence type="ECO:0000313" key="8">
    <source>
        <dbReference type="EMBL" id="AVP49117.1"/>
    </source>
</evidence>
<evidence type="ECO:0000256" key="3">
    <source>
        <dbReference type="ARBA" id="ARBA00023002"/>
    </source>
</evidence>
<keyword evidence="3 6" id="KW-0560">Oxidoreductase</keyword>
<comment type="function">
    <text evidence="6">Quinone reductase that provides resistance to thiol-specific stress caused by electrophilic quinones.</text>
</comment>
<evidence type="ECO:0000313" key="9">
    <source>
        <dbReference type="Proteomes" id="UP000239250"/>
    </source>
</evidence>
<evidence type="ECO:0000256" key="4">
    <source>
        <dbReference type="ARBA" id="ARBA00023027"/>
    </source>
</evidence>
<dbReference type="GO" id="GO:0016652">
    <property type="term" value="F:oxidoreductase activity, acting on NAD(P)H as acceptor"/>
    <property type="evidence" value="ECO:0007669"/>
    <property type="project" value="UniProtKB-UniRule"/>
</dbReference>
<dbReference type="Proteomes" id="UP000239250">
    <property type="component" value="Chromosome"/>
</dbReference>
<organism evidence="8 9">
    <name type="scientific">Williamsoniiplasma luminosum</name>
    <dbReference type="NCBI Taxonomy" id="214888"/>
    <lineage>
        <taxon>Bacteria</taxon>
        <taxon>Bacillati</taxon>
        <taxon>Mycoplasmatota</taxon>
        <taxon>Mollicutes</taxon>
        <taxon>Entomoplasmatales</taxon>
        <taxon>Williamsoniiplasma</taxon>
    </lineage>
</organism>
<dbReference type="EMBL" id="CP027019">
    <property type="protein sequence ID" value="AVP49117.1"/>
    <property type="molecule type" value="Genomic_DNA"/>
</dbReference>
<dbReference type="Pfam" id="PF02525">
    <property type="entry name" value="Flavodoxin_2"/>
    <property type="match status" value="1"/>
</dbReference>
<keyword evidence="4 6" id="KW-0520">NAD</keyword>
<dbReference type="InterPro" id="IPR023048">
    <property type="entry name" value="NADH:quinone_OxRdtase_FMN_depd"/>
</dbReference>
<dbReference type="PANTHER" id="PTHR43741">
    <property type="entry name" value="FMN-DEPENDENT NADH-AZOREDUCTASE 1"/>
    <property type="match status" value="1"/>
</dbReference>
<keyword evidence="1 6" id="KW-0285">Flavoprotein</keyword>
<feature type="binding site" evidence="6">
    <location>
        <position position="10"/>
    </location>
    <ligand>
        <name>FMN</name>
        <dbReference type="ChEBI" id="CHEBI:58210"/>
    </ligand>
</feature>
<evidence type="ECO:0000259" key="7">
    <source>
        <dbReference type="Pfam" id="PF02525"/>
    </source>
</evidence>
<name>A0A2S0NJD2_9MOLU</name>
<comment type="catalytic activity">
    <reaction evidence="6">
        <text>2 a quinone + NADH + H(+) = 2 a 1,4-benzosemiquinone + NAD(+)</text>
        <dbReference type="Rhea" id="RHEA:65952"/>
        <dbReference type="ChEBI" id="CHEBI:15378"/>
        <dbReference type="ChEBI" id="CHEBI:57540"/>
        <dbReference type="ChEBI" id="CHEBI:57945"/>
        <dbReference type="ChEBI" id="CHEBI:132124"/>
        <dbReference type="ChEBI" id="CHEBI:134225"/>
    </reaction>
</comment>
<dbReference type="GO" id="GO:0016655">
    <property type="term" value="F:oxidoreductase activity, acting on NAD(P)H, quinone or similar compound as acceptor"/>
    <property type="evidence" value="ECO:0007669"/>
    <property type="project" value="InterPro"/>
</dbReference>
<dbReference type="GO" id="GO:0010181">
    <property type="term" value="F:FMN binding"/>
    <property type="evidence" value="ECO:0007669"/>
    <property type="project" value="UniProtKB-UniRule"/>
</dbReference>